<accession>A0AAW0P973</accession>
<evidence type="ECO:0000313" key="3">
    <source>
        <dbReference type="Proteomes" id="UP001460270"/>
    </source>
</evidence>
<keyword evidence="3" id="KW-1185">Reference proteome</keyword>
<sequence length="113" mass="12043">MASRSETRSPAPDAVSLRSDQSMGPPIVFKGGTSYGNPSLSRGPSPDPVSVSVGSDQSTSHRLQVFKDGRYCLSPVLCKPKLSTPTVPIRHTLSTRLFTTTTTAVSVHKVKES</sequence>
<gene>
    <name evidence="2" type="ORF">WMY93_011727</name>
</gene>
<protein>
    <submittedName>
        <fullName evidence="2">Uncharacterized protein</fullName>
    </submittedName>
</protein>
<reference evidence="3" key="1">
    <citation type="submission" date="2024-04" db="EMBL/GenBank/DDBJ databases">
        <title>Salinicola lusitanus LLJ914,a marine bacterium isolated from the Okinawa Trough.</title>
        <authorList>
            <person name="Li J."/>
        </authorList>
    </citation>
    <scope>NUCLEOTIDE SEQUENCE [LARGE SCALE GENOMIC DNA]</scope>
</reference>
<dbReference type="EMBL" id="JBBPFD010000008">
    <property type="protein sequence ID" value="KAK7915966.1"/>
    <property type="molecule type" value="Genomic_DNA"/>
</dbReference>
<evidence type="ECO:0000313" key="2">
    <source>
        <dbReference type="EMBL" id="KAK7915966.1"/>
    </source>
</evidence>
<comment type="caution">
    <text evidence="2">The sequence shown here is derived from an EMBL/GenBank/DDBJ whole genome shotgun (WGS) entry which is preliminary data.</text>
</comment>
<name>A0AAW0P973_9GOBI</name>
<dbReference type="AlphaFoldDB" id="A0AAW0P973"/>
<dbReference type="Proteomes" id="UP001460270">
    <property type="component" value="Unassembled WGS sequence"/>
</dbReference>
<proteinExistence type="predicted"/>
<organism evidence="2 3">
    <name type="scientific">Mugilogobius chulae</name>
    <name type="common">yellowstripe goby</name>
    <dbReference type="NCBI Taxonomy" id="88201"/>
    <lineage>
        <taxon>Eukaryota</taxon>
        <taxon>Metazoa</taxon>
        <taxon>Chordata</taxon>
        <taxon>Craniata</taxon>
        <taxon>Vertebrata</taxon>
        <taxon>Euteleostomi</taxon>
        <taxon>Actinopterygii</taxon>
        <taxon>Neopterygii</taxon>
        <taxon>Teleostei</taxon>
        <taxon>Neoteleostei</taxon>
        <taxon>Acanthomorphata</taxon>
        <taxon>Gobiaria</taxon>
        <taxon>Gobiiformes</taxon>
        <taxon>Gobioidei</taxon>
        <taxon>Gobiidae</taxon>
        <taxon>Gobionellinae</taxon>
        <taxon>Mugilogobius</taxon>
    </lineage>
</organism>
<evidence type="ECO:0000256" key="1">
    <source>
        <dbReference type="SAM" id="MobiDB-lite"/>
    </source>
</evidence>
<feature type="region of interest" description="Disordered" evidence="1">
    <location>
        <begin position="1"/>
        <end position="59"/>
    </location>
</feature>